<dbReference type="EMBL" id="KB202237">
    <property type="protein sequence ID" value="ESO91610.1"/>
    <property type="molecule type" value="Genomic_DNA"/>
</dbReference>
<protein>
    <recommendedName>
        <fullName evidence="5">LIM zinc-binding domain-containing protein</fullName>
    </recommendedName>
</protein>
<dbReference type="PANTHER" id="PTHR46074:SF5">
    <property type="entry name" value="LIM DOMAIN-CONTAINING PROTEIN C"/>
    <property type="match status" value="1"/>
</dbReference>
<evidence type="ECO:0000259" key="5">
    <source>
        <dbReference type="PROSITE" id="PS50023"/>
    </source>
</evidence>
<keyword evidence="7" id="KW-1185">Reference proteome</keyword>
<dbReference type="Gene3D" id="2.10.110.10">
    <property type="entry name" value="Cysteine Rich Protein"/>
    <property type="match status" value="1"/>
</dbReference>
<dbReference type="CTD" id="20249255"/>
<keyword evidence="2 4" id="KW-0862">Zinc</keyword>
<keyword evidence="3 4" id="KW-0440">LIM domain</keyword>
<keyword evidence="1 4" id="KW-0479">Metal-binding</keyword>
<dbReference type="OrthoDB" id="8062037at2759"/>
<dbReference type="RefSeq" id="XP_009057676.1">
    <property type="nucleotide sequence ID" value="XM_009059428.1"/>
</dbReference>
<dbReference type="Proteomes" id="UP000030746">
    <property type="component" value="Unassembled WGS sequence"/>
</dbReference>
<evidence type="ECO:0000256" key="3">
    <source>
        <dbReference type="ARBA" id="ARBA00023038"/>
    </source>
</evidence>
<evidence type="ECO:0000313" key="6">
    <source>
        <dbReference type="EMBL" id="ESO91610.1"/>
    </source>
</evidence>
<dbReference type="PROSITE" id="PS00478">
    <property type="entry name" value="LIM_DOMAIN_1"/>
    <property type="match status" value="1"/>
</dbReference>
<proteinExistence type="predicted"/>
<sequence>MSLSFSSIDNCPRCNKHVFFADELLAMGKKWHLQCFTCSKCNKPIDQTSYSNHGATYSYESDDIINCSRCSTQSTTNGRSPSLSGIALTVGKSLDEDDSDYRCKECDKVIIYNSILNSSPSSKTVKCKACCT</sequence>
<dbReference type="PANTHER" id="PTHR46074">
    <property type="entry name" value="CYSTEINE-RICH PROTEIN CRIP FAMILY MEMBER"/>
    <property type="match status" value="1"/>
</dbReference>
<dbReference type="PROSITE" id="PS50023">
    <property type="entry name" value="LIM_DOMAIN_2"/>
    <property type="match status" value="1"/>
</dbReference>
<reference evidence="6 7" key="1">
    <citation type="journal article" date="2013" name="Nature">
        <title>Insights into bilaterian evolution from three spiralian genomes.</title>
        <authorList>
            <person name="Simakov O."/>
            <person name="Marletaz F."/>
            <person name="Cho S.J."/>
            <person name="Edsinger-Gonzales E."/>
            <person name="Havlak P."/>
            <person name="Hellsten U."/>
            <person name="Kuo D.H."/>
            <person name="Larsson T."/>
            <person name="Lv J."/>
            <person name="Arendt D."/>
            <person name="Savage R."/>
            <person name="Osoegawa K."/>
            <person name="de Jong P."/>
            <person name="Grimwood J."/>
            <person name="Chapman J.A."/>
            <person name="Shapiro H."/>
            <person name="Aerts A."/>
            <person name="Otillar R.P."/>
            <person name="Terry A.Y."/>
            <person name="Boore J.L."/>
            <person name="Grigoriev I.V."/>
            <person name="Lindberg D.R."/>
            <person name="Seaver E.C."/>
            <person name="Weisblat D.A."/>
            <person name="Putnam N.H."/>
            <person name="Rokhsar D.S."/>
        </authorList>
    </citation>
    <scope>NUCLEOTIDE SEQUENCE [LARGE SCALE GENOMIC DNA]</scope>
</reference>
<evidence type="ECO:0000313" key="7">
    <source>
        <dbReference type="Proteomes" id="UP000030746"/>
    </source>
</evidence>
<accession>V4A966</accession>
<dbReference type="AlphaFoldDB" id="V4A966"/>
<dbReference type="InterPro" id="IPR001781">
    <property type="entry name" value="Znf_LIM"/>
</dbReference>
<dbReference type="KEGG" id="lgi:LOTGIDRAFT_233396"/>
<dbReference type="SMART" id="SM00132">
    <property type="entry name" value="LIM"/>
    <property type="match status" value="1"/>
</dbReference>
<evidence type="ECO:0000256" key="2">
    <source>
        <dbReference type="ARBA" id="ARBA00022833"/>
    </source>
</evidence>
<feature type="domain" description="LIM zinc-binding" evidence="5">
    <location>
        <begin position="9"/>
        <end position="77"/>
    </location>
</feature>
<dbReference type="GeneID" id="20249255"/>
<organism evidence="6 7">
    <name type="scientific">Lottia gigantea</name>
    <name type="common">Giant owl limpet</name>
    <dbReference type="NCBI Taxonomy" id="225164"/>
    <lineage>
        <taxon>Eukaryota</taxon>
        <taxon>Metazoa</taxon>
        <taxon>Spiralia</taxon>
        <taxon>Lophotrochozoa</taxon>
        <taxon>Mollusca</taxon>
        <taxon>Gastropoda</taxon>
        <taxon>Patellogastropoda</taxon>
        <taxon>Lottioidea</taxon>
        <taxon>Lottiidae</taxon>
        <taxon>Lottia</taxon>
    </lineage>
</organism>
<gene>
    <name evidence="6" type="ORF">LOTGIDRAFT_233396</name>
</gene>
<dbReference type="HOGENOM" id="CLU_1919429_0_0_1"/>
<evidence type="ECO:0000256" key="4">
    <source>
        <dbReference type="PROSITE-ProRule" id="PRU00125"/>
    </source>
</evidence>
<dbReference type="GO" id="GO:0046872">
    <property type="term" value="F:metal ion binding"/>
    <property type="evidence" value="ECO:0007669"/>
    <property type="project" value="UniProtKB-KW"/>
</dbReference>
<evidence type="ECO:0000256" key="1">
    <source>
        <dbReference type="ARBA" id="ARBA00022723"/>
    </source>
</evidence>
<dbReference type="SUPFAM" id="SSF57716">
    <property type="entry name" value="Glucocorticoid receptor-like (DNA-binding domain)"/>
    <property type="match status" value="1"/>
</dbReference>
<name>V4A966_LOTGI</name>
<dbReference type="Pfam" id="PF00412">
    <property type="entry name" value="LIM"/>
    <property type="match status" value="1"/>
</dbReference>